<feature type="chain" id="PRO_5046552263" evidence="1">
    <location>
        <begin position="33"/>
        <end position="578"/>
    </location>
</feature>
<reference evidence="3 4" key="1">
    <citation type="submission" date="2024-01" db="EMBL/GenBank/DDBJ databases">
        <title>Novel species of the genus Luteimonas isolated from rivers.</title>
        <authorList>
            <person name="Lu H."/>
        </authorList>
    </citation>
    <scope>NUCLEOTIDE SEQUENCE [LARGE SCALE GENOMIC DNA]</scope>
    <source>
        <strain evidence="3 4">FXH3W</strain>
    </source>
</reference>
<proteinExistence type="predicted"/>
<keyword evidence="4" id="KW-1185">Reference proteome</keyword>
<dbReference type="Gene3D" id="2.120.10.30">
    <property type="entry name" value="TolB, C-terminal domain"/>
    <property type="match status" value="2"/>
</dbReference>
<organism evidence="3 4">
    <name type="scientific">Aquilutibacter rugosus</name>
    <dbReference type="NCBI Taxonomy" id="3115820"/>
    <lineage>
        <taxon>Bacteria</taxon>
        <taxon>Pseudomonadati</taxon>
        <taxon>Pseudomonadota</taxon>
        <taxon>Gammaproteobacteria</taxon>
        <taxon>Lysobacterales</taxon>
        <taxon>Lysobacteraceae</taxon>
        <taxon>Aquilutibacter</taxon>
    </lineage>
</organism>
<comment type="caution">
    <text evidence="3">The sequence shown here is derived from an EMBL/GenBank/DDBJ whole genome shotgun (WGS) entry which is preliminary data.</text>
</comment>
<dbReference type="RefSeq" id="WP_331702897.1">
    <property type="nucleotide sequence ID" value="NZ_JAZHBO010000001.1"/>
</dbReference>
<keyword evidence="1" id="KW-0732">Signal</keyword>
<dbReference type="PROSITE" id="PS51662">
    <property type="entry name" value="BP_PHYTASE"/>
    <property type="match status" value="2"/>
</dbReference>
<dbReference type="Pfam" id="PF02333">
    <property type="entry name" value="Phytase"/>
    <property type="match status" value="1"/>
</dbReference>
<gene>
    <name evidence="3" type="ORF">V3390_00555</name>
</gene>
<dbReference type="SUPFAM" id="SSF50956">
    <property type="entry name" value="Thermostable phytase (3-phytase)"/>
    <property type="match status" value="2"/>
</dbReference>
<feature type="signal peptide" evidence="1">
    <location>
        <begin position="1"/>
        <end position="32"/>
    </location>
</feature>
<evidence type="ECO:0000259" key="2">
    <source>
        <dbReference type="PROSITE" id="PS51662"/>
    </source>
</evidence>
<accession>A0ABU7UVZ6</accession>
<name>A0ABU7UVZ6_9GAMM</name>
<sequence>MRNSVKLSSALLGTVKLSALSLALITAGVAAAAAPVTVRYDKAAQQLVAAQDGREIRIPATDTQLEAHCLNTDAAGNQSVFLVAEEGLGAQWFIADAKGLLTQPLLVRRMALPPAATQCAVDQGTLYVDEENVGIWAYPADAEAALERRPVLLQQPWGTLTALGAFTALNGQLLLHAPETETLRIFAPADSGPYREIGALQVPELEGLDVEGLTVTGTRSDGMRLVQVDADEGRFEIAIPWTPAPAADTAVDDVPVITVTPSVQTEPVARLGDAADDPAIWVHPTLPSHSRVLGTDKQGGLQVYDLEGRRLQDLRVGRLNNVDVRDGVTWRGQRVAVAAASNRDNESLHLFTIDAKGVVTEAGEVRTKQRDIYGLCMGRGARGEVYVIANQKDGQFVQYQLRTSGRTLDAVPVRRFALSSQPEGCAVNDRTGDLFVGEEATGVYRLPLDPKSSAAPQPVLKVGPHLKKDVEGMAIYHGTDGDLLVVSSQGNDRYVLLDAKAPYRVRGIVQVAAAPREGIDGASETDGLDVTSANLGGEYAQGVLVVQDGRKRMPETPQNFKYVPWSRISEALKNNLAK</sequence>
<dbReference type="InterPro" id="IPR011042">
    <property type="entry name" value="6-blade_b-propeller_TolB-like"/>
</dbReference>
<evidence type="ECO:0000256" key="1">
    <source>
        <dbReference type="SAM" id="SignalP"/>
    </source>
</evidence>
<dbReference type="Proteomes" id="UP001356170">
    <property type="component" value="Unassembled WGS sequence"/>
</dbReference>
<evidence type="ECO:0000313" key="4">
    <source>
        <dbReference type="Proteomes" id="UP001356170"/>
    </source>
</evidence>
<dbReference type="InterPro" id="IPR003431">
    <property type="entry name" value="B-propeller_Phytase"/>
</dbReference>
<protein>
    <submittedName>
        <fullName evidence="3">Phytase</fullName>
    </submittedName>
</protein>
<evidence type="ECO:0000313" key="3">
    <source>
        <dbReference type="EMBL" id="MEF2154736.1"/>
    </source>
</evidence>
<feature type="domain" description="BPP" evidence="2">
    <location>
        <begin position="249"/>
        <end position="572"/>
    </location>
</feature>
<dbReference type="EMBL" id="JAZHBO010000001">
    <property type="protein sequence ID" value="MEF2154736.1"/>
    <property type="molecule type" value="Genomic_DNA"/>
</dbReference>
<feature type="domain" description="BPP" evidence="2">
    <location>
        <begin position="1"/>
        <end position="248"/>
    </location>
</feature>